<evidence type="ECO:0000256" key="1">
    <source>
        <dbReference type="SAM" id="MobiDB-lite"/>
    </source>
</evidence>
<keyword evidence="2" id="KW-0472">Membrane</keyword>
<sequence>MVVLLEGDGPLATLALLSSPGVLVARELSLGGYEAFLLPRRLGISVATELSSTARSSPRRRRSSPRRRRSSLSAKDGGYKTKQHIQSRGVHLVFTRQEQWERNGKRKCLCLLVCVKGLLYVVFLCHHGSCIFVSPVCHLYCCVTSLVCVKGLLYVVFLYCCVTGIVSTLVCHFFSCVNSCMCHESCIFFFLCQVLYVSI</sequence>
<dbReference type="Proteomes" id="UP000504610">
    <property type="component" value="Chromosome 5"/>
</dbReference>
<gene>
    <name evidence="4" type="primary">LOC108836236</name>
</gene>
<evidence type="ECO:0000256" key="2">
    <source>
        <dbReference type="SAM" id="Phobius"/>
    </source>
</evidence>
<keyword evidence="2" id="KW-1133">Transmembrane helix</keyword>
<feature type="region of interest" description="Disordered" evidence="1">
    <location>
        <begin position="53"/>
        <end position="84"/>
    </location>
</feature>
<proteinExistence type="predicted"/>
<dbReference type="AlphaFoldDB" id="A0A9W3DQZ8"/>
<name>A0A9W3DQZ8_RAPSA</name>
<dbReference type="RefSeq" id="XP_056866197.1">
    <property type="nucleotide sequence ID" value="XM_057010217.1"/>
</dbReference>
<reference evidence="4" key="2">
    <citation type="submission" date="2025-08" db="UniProtKB">
        <authorList>
            <consortium name="RefSeq"/>
        </authorList>
    </citation>
    <scope>IDENTIFICATION</scope>
    <source>
        <tissue evidence="4">Leaf</tissue>
    </source>
</reference>
<evidence type="ECO:0000313" key="4">
    <source>
        <dbReference type="RefSeq" id="XP_056866197.1"/>
    </source>
</evidence>
<dbReference type="GeneID" id="108836236"/>
<keyword evidence="2" id="KW-0812">Transmembrane</keyword>
<reference evidence="3" key="1">
    <citation type="journal article" date="2019" name="Database">
        <title>The radish genome database (RadishGD): an integrated information resource for radish genomics.</title>
        <authorList>
            <person name="Yu H.J."/>
            <person name="Baek S."/>
            <person name="Lee Y.J."/>
            <person name="Cho A."/>
            <person name="Mun J.H."/>
        </authorList>
    </citation>
    <scope>NUCLEOTIDE SEQUENCE [LARGE SCALE GENOMIC DNA]</scope>
    <source>
        <strain evidence="3">cv. WK10039</strain>
    </source>
</reference>
<evidence type="ECO:0000313" key="3">
    <source>
        <dbReference type="Proteomes" id="UP000504610"/>
    </source>
</evidence>
<feature type="transmembrane region" description="Helical" evidence="2">
    <location>
        <begin position="152"/>
        <end position="175"/>
    </location>
</feature>
<accession>A0A9W3DQZ8</accession>
<organism evidence="3 4">
    <name type="scientific">Raphanus sativus</name>
    <name type="common">Radish</name>
    <name type="synonym">Raphanus raphanistrum var. sativus</name>
    <dbReference type="NCBI Taxonomy" id="3726"/>
    <lineage>
        <taxon>Eukaryota</taxon>
        <taxon>Viridiplantae</taxon>
        <taxon>Streptophyta</taxon>
        <taxon>Embryophyta</taxon>
        <taxon>Tracheophyta</taxon>
        <taxon>Spermatophyta</taxon>
        <taxon>Magnoliopsida</taxon>
        <taxon>eudicotyledons</taxon>
        <taxon>Gunneridae</taxon>
        <taxon>Pentapetalae</taxon>
        <taxon>rosids</taxon>
        <taxon>malvids</taxon>
        <taxon>Brassicales</taxon>
        <taxon>Brassicaceae</taxon>
        <taxon>Brassiceae</taxon>
        <taxon>Raphanus</taxon>
    </lineage>
</organism>
<protein>
    <submittedName>
        <fullName evidence="4">Uncharacterized protein LOC108836236 isoform X2</fullName>
    </submittedName>
</protein>
<feature type="compositionally biased region" description="Basic residues" evidence="1">
    <location>
        <begin position="57"/>
        <end position="70"/>
    </location>
</feature>
<feature type="transmembrane region" description="Helical" evidence="2">
    <location>
        <begin position="117"/>
        <end position="140"/>
    </location>
</feature>
<keyword evidence="3" id="KW-1185">Reference proteome</keyword>